<proteinExistence type="predicted"/>
<keyword evidence="1" id="KW-0812">Transmembrane</keyword>
<evidence type="ECO:0000313" key="2">
    <source>
        <dbReference type="EMBL" id="TDA72451.1"/>
    </source>
</evidence>
<evidence type="ECO:0000256" key="1">
    <source>
        <dbReference type="SAM" id="Phobius"/>
    </source>
</evidence>
<keyword evidence="3" id="KW-1185">Reference proteome</keyword>
<keyword evidence="1" id="KW-0472">Membrane</keyword>
<name>A0ABY2D1H6_9GAMM</name>
<dbReference type="InterPro" id="IPR018710">
    <property type="entry name" value="DUF2232"/>
</dbReference>
<dbReference type="Pfam" id="PF09991">
    <property type="entry name" value="DUF2232"/>
    <property type="match status" value="1"/>
</dbReference>
<keyword evidence="1" id="KW-1133">Transmembrane helix</keyword>
<feature type="non-terminal residue" evidence="2">
    <location>
        <position position="1"/>
    </location>
</feature>
<organism evidence="2 3">
    <name type="scientific">Halomonas marinisediminis</name>
    <dbReference type="NCBI Taxonomy" id="2546095"/>
    <lineage>
        <taxon>Bacteria</taxon>
        <taxon>Pseudomonadati</taxon>
        <taxon>Pseudomonadota</taxon>
        <taxon>Gammaproteobacteria</taxon>
        <taxon>Oceanospirillales</taxon>
        <taxon>Halomonadaceae</taxon>
        <taxon>Halomonas</taxon>
    </lineage>
</organism>
<feature type="transmembrane region" description="Helical" evidence="1">
    <location>
        <begin position="55"/>
        <end position="75"/>
    </location>
</feature>
<dbReference type="RefSeq" id="WP_132045928.1">
    <property type="nucleotide sequence ID" value="NZ_SLTR01000753.1"/>
</dbReference>
<dbReference type="EMBL" id="SLTR01000753">
    <property type="protein sequence ID" value="TDA72451.1"/>
    <property type="molecule type" value="Genomic_DNA"/>
</dbReference>
<reference evidence="2 3" key="1">
    <citation type="submission" date="2019-03" db="EMBL/GenBank/DDBJ databases">
        <title>Halomonas marinisediminis sp. nov., a moderately halophilic bacterium isolated from the Bohai Gulf.</title>
        <authorList>
            <person name="Ji X."/>
        </authorList>
    </citation>
    <scope>NUCLEOTIDE SEQUENCE [LARGE SCALE GENOMIC DNA]</scope>
    <source>
        <strain evidence="2 3">204</strain>
    </source>
</reference>
<feature type="non-terminal residue" evidence="2">
    <location>
        <position position="76"/>
    </location>
</feature>
<sequence length="76" mass="7930">TIYAARNDLKKSLLVVAASGLLTIFIGALPSIFSALFAGMIGVVMGVLYRQKKSAFHVFIGGSLASLAFLLGSLVI</sequence>
<accession>A0ABY2D1H6</accession>
<dbReference type="Proteomes" id="UP000294823">
    <property type="component" value="Unassembled WGS sequence"/>
</dbReference>
<gene>
    <name evidence="2" type="ORF">E0702_18425</name>
</gene>
<evidence type="ECO:0000313" key="3">
    <source>
        <dbReference type="Proteomes" id="UP000294823"/>
    </source>
</evidence>
<protein>
    <submittedName>
        <fullName evidence="2">DUF2232 domain-containing protein</fullName>
    </submittedName>
</protein>
<feature type="transmembrane region" description="Helical" evidence="1">
    <location>
        <begin position="20"/>
        <end position="48"/>
    </location>
</feature>
<comment type="caution">
    <text evidence="2">The sequence shown here is derived from an EMBL/GenBank/DDBJ whole genome shotgun (WGS) entry which is preliminary data.</text>
</comment>